<proteinExistence type="predicted"/>
<dbReference type="Proteomes" id="UP000184383">
    <property type="component" value="Unassembled WGS sequence"/>
</dbReference>
<dbReference type="RefSeq" id="XP_040695322.1">
    <property type="nucleotide sequence ID" value="XM_040833057.1"/>
</dbReference>
<evidence type="ECO:0000256" key="2">
    <source>
        <dbReference type="SAM" id="Phobius"/>
    </source>
</evidence>
<feature type="signal peptide" evidence="3">
    <location>
        <begin position="1"/>
        <end position="16"/>
    </location>
</feature>
<reference evidence="5" key="1">
    <citation type="journal article" date="2017" name="Genome Biol.">
        <title>Comparative genomics reveals high biological diversity and specific adaptations in the industrially and medically important fungal genus Aspergillus.</title>
        <authorList>
            <person name="de Vries R.P."/>
            <person name="Riley R."/>
            <person name="Wiebenga A."/>
            <person name="Aguilar-Osorio G."/>
            <person name="Amillis S."/>
            <person name="Uchima C.A."/>
            <person name="Anderluh G."/>
            <person name="Asadollahi M."/>
            <person name="Askin M."/>
            <person name="Barry K."/>
            <person name="Battaglia E."/>
            <person name="Bayram O."/>
            <person name="Benocci T."/>
            <person name="Braus-Stromeyer S.A."/>
            <person name="Caldana C."/>
            <person name="Canovas D."/>
            <person name="Cerqueira G.C."/>
            <person name="Chen F."/>
            <person name="Chen W."/>
            <person name="Choi C."/>
            <person name="Clum A."/>
            <person name="Dos Santos R.A."/>
            <person name="Damasio A.R."/>
            <person name="Diallinas G."/>
            <person name="Emri T."/>
            <person name="Fekete E."/>
            <person name="Flipphi M."/>
            <person name="Freyberg S."/>
            <person name="Gallo A."/>
            <person name="Gournas C."/>
            <person name="Habgood R."/>
            <person name="Hainaut M."/>
            <person name="Harispe M.L."/>
            <person name="Henrissat B."/>
            <person name="Hilden K.S."/>
            <person name="Hope R."/>
            <person name="Hossain A."/>
            <person name="Karabika E."/>
            <person name="Karaffa L."/>
            <person name="Karanyi Z."/>
            <person name="Krasevec N."/>
            <person name="Kuo A."/>
            <person name="Kusch H."/>
            <person name="LaButti K."/>
            <person name="Lagendijk E.L."/>
            <person name="Lapidus A."/>
            <person name="Levasseur A."/>
            <person name="Lindquist E."/>
            <person name="Lipzen A."/>
            <person name="Logrieco A.F."/>
            <person name="MacCabe A."/>
            <person name="Maekelae M.R."/>
            <person name="Malavazi I."/>
            <person name="Melin P."/>
            <person name="Meyer V."/>
            <person name="Mielnichuk N."/>
            <person name="Miskei M."/>
            <person name="Molnar A.P."/>
            <person name="Mule G."/>
            <person name="Ngan C.Y."/>
            <person name="Orejas M."/>
            <person name="Orosz E."/>
            <person name="Ouedraogo J.P."/>
            <person name="Overkamp K.M."/>
            <person name="Park H.-S."/>
            <person name="Perrone G."/>
            <person name="Piumi F."/>
            <person name="Punt P.J."/>
            <person name="Ram A.F."/>
            <person name="Ramon A."/>
            <person name="Rauscher S."/>
            <person name="Record E."/>
            <person name="Riano-Pachon D.M."/>
            <person name="Robert V."/>
            <person name="Roehrig J."/>
            <person name="Ruller R."/>
            <person name="Salamov A."/>
            <person name="Salih N.S."/>
            <person name="Samson R.A."/>
            <person name="Sandor E."/>
            <person name="Sanguinetti M."/>
            <person name="Schuetze T."/>
            <person name="Sepcic K."/>
            <person name="Shelest E."/>
            <person name="Sherlock G."/>
            <person name="Sophianopoulou V."/>
            <person name="Squina F.M."/>
            <person name="Sun H."/>
            <person name="Susca A."/>
            <person name="Todd R.B."/>
            <person name="Tsang A."/>
            <person name="Unkles S.E."/>
            <person name="van de Wiele N."/>
            <person name="van Rossen-Uffink D."/>
            <person name="Oliveira J.V."/>
            <person name="Vesth T.C."/>
            <person name="Visser J."/>
            <person name="Yu J.-H."/>
            <person name="Zhou M."/>
            <person name="Andersen M.R."/>
            <person name="Archer D.B."/>
            <person name="Baker S.E."/>
            <person name="Benoit I."/>
            <person name="Brakhage A.A."/>
            <person name="Braus G.H."/>
            <person name="Fischer R."/>
            <person name="Frisvad J.C."/>
            <person name="Goldman G.H."/>
            <person name="Houbraken J."/>
            <person name="Oakley B."/>
            <person name="Pocsi I."/>
            <person name="Scazzocchio C."/>
            <person name="Seiboth B."/>
            <person name="vanKuyk P.A."/>
            <person name="Wortman J."/>
            <person name="Dyer P.S."/>
            <person name="Grigoriev I.V."/>
        </authorList>
    </citation>
    <scope>NUCLEOTIDE SEQUENCE [LARGE SCALE GENOMIC DNA]</scope>
    <source>
        <strain evidence="5">DTO 134E9</strain>
    </source>
</reference>
<gene>
    <name evidence="4" type="ORF">ASPWEDRAFT_278722</name>
</gene>
<feature type="transmembrane region" description="Helical" evidence="2">
    <location>
        <begin position="173"/>
        <end position="193"/>
    </location>
</feature>
<dbReference type="OrthoDB" id="5363290at2759"/>
<keyword evidence="2" id="KW-0812">Transmembrane</keyword>
<name>A0A1L9S3A0_ASPWE</name>
<feature type="transmembrane region" description="Helical" evidence="2">
    <location>
        <begin position="132"/>
        <end position="153"/>
    </location>
</feature>
<keyword evidence="5" id="KW-1185">Reference proteome</keyword>
<feature type="transmembrane region" description="Helical" evidence="2">
    <location>
        <begin position="96"/>
        <end position="120"/>
    </location>
</feature>
<keyword evidence="2" id="KW-0472">Membrane</keyword>
<sequence length="217" mass="24725">MWFLVLRIFKLGLSQAKKHKTNKNQANQQPQPQPEPESNMRLPSSYFTSSNARNPLKTLLETLFRFFQFILGLTIIGLYAQDIHTGSDAPSPDAKWVYAVVTAFLATLSALVYLILPFILKDRPLATRKVTHLPLFLWECVLCILLLTLFGLFGKMYIGEHEGGSQTTRMRHAVWVDLITLVLWVGTGFWAGLRWWRGEQDGKDEETKEVDAEKGDA</sequence>
<evidence type="ECO:0008006" key="6">
    <source>
        <dbReference type="Google" id="ProtNLM"/>
    </source>
</evidence>
<feature type="transmembrane region" description="Helical" evidence="2">
    <location>
        <begin position="63"/>
        <end position="81"/>
    </location>
</feature>
<evidence type="ECO:0000313" key="4">
    <source>
        <dbReference type="EMBL" id="OJJ41646.1"/>
    </source>
</evidence>
<accession>A0A1L9S3A0</accession>
<evidence type="ECO:0000313" key="5">
    <source>
        <dbReference type="Proteomes" id="UP000184383"/>
    </source>
</evidence>
<dbReference type="Gene3D" id="1.20.1250.20">
    <property type="entry name" value="MFS general substrate transporter like domains"/>
    <property type="match status" value="1"/>
</dbReference>
<dbReference type="PANTHER" id="PTHR42083:SF1">
    <property type="entry name" value="MARVEL DOMAIN-CONTAINING PROTEIN"/>
    <property type="match status" value="1"/>
</dbReference>
<dbReference type="GeneID" id="63748905"/>
<evidence type="ECO:0000256" key="1">
    <source>
        <dbReference type="SAM" id="MobiDB-lite"/>
    </source>
</evidence>
<keyword evidence="3" id="KW-0732">Signal</keyword>
<evidence type="ECO:0000256" key="3">
    <source>
        <dbReference type="SAM" id="SignalP"/>
    </source>
</evidence>
<dbReference type="VEuPathDB" id="FungiDB:ASPWEDRAFT_278722"/>
<keyword evidence="2" id="KW-1133">Transmembrane helix</keyword>
<feature type="region of interest" description="Disordered" evidence="1">
    <location>
        <begin position="17"/>
        <end position="44"/>
    </location>
</feature>
<dbReference type="AlphaFoldDB" id="A0A1L9S3A0"/>
<feature type="chain" id="PRO_5013199863" description="MARVEL domain-containing protein" evidence="3">
    <location>
        <begin position="17"/>
        <end position="217"/>
    </location>
</feature>
<dbReference type="PANTHER" id="PTHR42083">
    <property type="entry name" value="MARVEL DOMAIN-CONTAINING PROTEIN"/>
    <property type="match status" value="1"/>
</dbReference>
<organism evidence="4 5">
    <name type="scientific">Aspergillus wentii DTO 134E9</name>
    <dbReference type="NCBI Taxonomy" id="1073089"/>
    <lineage>
        <taxon>Eukaryota</taxon>
        <taxon>Fungi</taxon>
        <taxon>Dikarya</taxon>
        <taxon>Ascomycota</taxon>
        <taxon>Pezizomycotina</taxon>
        <taxon>Eurotiomycetes</taxon>
        <taxon>Eurotiomycetidae</taxon>
        <taxon>Eurotiales</taxon>
        <taxon>Aspergillaceae</taxon>
        <taxon>Aspergillus</taxon>
        <taxon>Aspergillus subgen. Cremei</taxon>
    </lineage>
</organism>
<dbReference type="EMBL" id="KV878209">
    <property type="protein sequence ID" value="OJJ41646.1"/>
    <property type="molecule type" value="Genomic_DNA"/>
</dbReference>
<protein>
    <recommendedName>
        <fullName evidence="6">MARVEL domain-containing protein</fullName>
    </recommendedName>
</protein>
<dbReference type="InterPro" id="IPR036259">
    <property type="entry name" value="MFS_trans_sf"/>
</dbReference>